<dbReference type="Proteomes" id="UP000584325">
    <property type="component" value="Unassembled WGS sequence"/>
</dbReference>
<proteinExistence type="predicted"/>
<evidence type="ECO:0000313" key="6">
    <source>
        <dbReference type="Proteomes" id="UP000584325"/>
    </source>
</evidence>
<keyword evidence="2" id="KW-0732">Signal</keyword>
<evidence type="ECO:0000256" key="2">
    <source>
        <dbReference type="SAM" id="SignalP"/>
    </source>
</evidence>
<keyword evidence="5" id="KW-1185">Reference proteome</keyword>
<feature type="chain" id="PRO_5044607420" evidence="2">
    <location>
        <begin position="18"/>
        <end position="123"/>
    </location>
</feature>
<evidence type="ECO:0000313" key="4">
    <source>
        <dbReference type="EMBL" id="QCP11310.1"/>
    </source>
</evidence>
<dbReference type="RefSeq" id="WP_137314169.1">
    <property type="nucleotide sequence ID" value="NZ_CP040017.1"/>
</dbReference>
<feature type="signal peptide" evidence="2">
    <location>
        <begin position="1"/>
        <end position="17"/>
    </location>
</feature>
<dbReference type="EMBL" id="JACHXS010000012">
    <property type="protein sequence ID" value="MBB3224312.1"/>
    <property type="molecule type" value="Genomic_DNA"/>
</dbReference>
<gene>
    <name evidence="4" type="ORF">FCL38_13485</name>
    <name evidence="3" type="ORF">FHS02_005176</name>
</gene>
<reference evidence="4 5" key="1">
    <citation type="submission" date="2019-05" db="EMBL/GenBank/DDBJ databases">
        <title>Draft Genome Sequences of Six Type Strains of the Genus Massilia.</title>
        <authorList>
            <person name="Miess H."/>
            <person name="Frediansyhah A."/>
            <person name="Gross H."/>
        </authorList>
    </citation>
    <scope>NUCLEOTIDE SEQUENCE [LARGE SCALE GENOMIC DNA]</scope>
    <source>
        <strain evidence="4 5">DSMZ 26121</strain>
    </source>
</reference>
<feature type="region of interest" description="Disordered" evidence="1">
    <location>
        <begin position="69"/>
        <end position="90"/>
    </location>
</feature>
<dbReference type="OrthoDB" id="8704355at2"/>
<dbReference type="Proteomes" id="UP000298763">
    <property type="component" value="Chromosome"/>
</dbReference>
<accession>A0A4P8HS15</accession>
<sequence length="123" mass="13426">MKMVIALFACSAGFALSAPLPQEAWRDLNVRYTIFSGYTLSDRDAPTATDRKLAILVDGPAAEEIFDSIGPDMPSSCSQEKGDRDRQKQGVQCNYTARRAAKGYECWIGLDLRTGKSIPTASC</sequence>
<name>A0A4P8HS15_9BURK</name>
<organism evidence="3 6">
    <name type="scientific">Pseudoduganella umbonata</name>
    <dbReference type="NCBI Taxonomy" id="864828"/>
    <lineage>
        <taxon>Bacteria</taxon>
        <taxon>Pseudomonadati</taxon>
        <taxon>Pseudomonadota</taxon>
        <taxon>Betaproteobacteria</taxon>
        <taxon>Burkholderiales</taxon>
        <taxon>Oxalobacteraceae</taxon>
        <taxon>Telluria group</taxon>
        <taxon>Pseudoduganella</taxon>
    </lineage>
</organism>
<dbReference type="AlphaFoldDB" id="A0A4P8HS15"/>
<dbReference type="EMBL" id="CP040017">
    <property type="protein sequence ID" value="QCP11310.1"/>
    <property type="molecule type" value="Genomic_DNA"/>
</dbReference>
<reference evidence="3 6" key="2">
    <citation type="submission" date="2020-08" db="EMBL/GenBank/DDBJ databases">
        <title>Genomic Encyclopedia of Type Strains, Phase III (KMG-III): the genomes of soil and plant-associated and newly described type strains.</title>
        <authorList>
            <person name="Whitman W."/>
        </authorList>
    </citation>
    <scope>NUCLEOTIDE SEQUENCE [LARGE SCALE GENOMIC DNA]</scope>
    <source>
        <strain evidence="3 6">CECT 7753</strain>
    </source>
</reference>
<evidence type="ECO:0000313" key="3">
    <source>
        <dbReference type="EMBL" id="MBB3224312.1"/>
    </source>
</evidence>
<evidence type="ECO:0000256" key="1">
    <source>
        <dbReference type="SAM" id="MobiDB-lite"/>
    </source>
</evidence>
<evidence type="ECO:0000313" key="5">
    <source>
        <dbReference type="Proteomes" id="UP000298763"/>
    </source>
</evidence>
<protein>
    <submittedName>
        <fullName evidence="3">Uncharacterized protein</fullName>
    </submittedName>
</protein>